<organism evidence="2 4">
    <name type="scientific">Sanguibacteroides justesenii</name>
    <dbReference type="NCBI Taxonomy" id="1547597"/>
    <lineage>
        <taxon>Bacteria</taxon>
        <taxon>Pseudomonadati</taxon>
        <taxon>Bacteroidota</taxon>
        <taxon>Bacteroidia</taxon>
        <taxon>Bacteroidales</taxon>
        <taxon>Porphyromonadaceae</taxon>
        <taxon>Sanguibacteroides</taxon>
    </lineage>
</organism>
<dbReference type="EMBL" id="JPIT01000031">
    <property type="protein sequence ID" value="KIO43748.1"/>
    <property type="molecule type" value="Genomic_DNA"/>
</dbReference>
<gene>
    <name evidence="2" type="ORF">BA92_05560</name>
    <name evidence="1" type="ORF">IE90_11595</name>
</gene>
<dbReference type="AlphaFoldDB" id="A0A0C3RG74"/>
<evidence type="ECO:0000313" key="4">
    <source>
        <dbReference type="Proteomes" id="UP000031980"/>
    </source>
</evidence>
<dbReference type="Proteomes" id="UP000031980">
    <property type="component" value="Unassembled WGS sequence"/>
</dbReference>
<evidence type="ECO:0000313" key="1">
    <source>
        <dbReference type="EMBL" id="KIO43748.1"/>
    </source>
</evidence>
<evidence type="ECO:0000313" key="3">
    <source>
        <dbReference type="Proteomes" id="UP000031937"/>
    </source>
</evidence>
<comment type="caution">
    <text evidence="2">The sequence shown here is derived from an EMBL/GenBank/DDBJ whole genome shotgun (WGS) entry which is preliminary data.</text>
</comment>
<evidence type="ECO:0000313" key="2">
    <source>
        <dbReference type="EMBL" id="KIO45911.1"/>
    </source>
</evidence>
<name>A0A0C3RG74_9PORP</name>
<reference evidence="1 3" key="2">
    <citation type="submission" date="2014-07" db="EMBL/GenBank/DDBJ databases">
        <title>Porphyromonadaceae bacterium OUH 334697 = ATCC BAA-2682 = DSM 28341 draft genome.</title>
        <authorList>
            <person name="Sydenham T.V."/>
            <person name="Hasman H."/>
            <person name="Justesen U.S."/>
        </authorList>
    </citation>
    <scope>NUCLEOTIDE SEQUENCE [LARGE SCALE GENOMIC DNA]</scope>
    <source>
        <strain evidence="1 3">OUH 334697</strain>
    </source>
</reference>
<dbReference type="OrthoDB" id="9768467at2"/>
<accession>A0A0C3RG74</accession>
<protein>
    <submittedName>
        <fullName evidence="2">Uncharacterized protein</fullName>
    </submittedName>
</protein>
<proteinExistence type="predicted"/>
<dbReference type="RefSeq" id="WP_041503931.1">
    <property type="nucleotide sequence ID" value="NZ_JPIT01000031.1"/>
</dbReference>
<sequence length="66" mass="7523">MMRETFFVNQFGAVTTLTMSEQSNFMADGKYLFEVGGNRKTFNQIANLPSSYFAIDDIVISNRIPF</sequence>
<dbReference type="EMBL" id="JPIU01000037">
    <property type="protein sequence ID" value="KIO45911.1"/>
    <property type="molecule type" value="Genomic_DNA"/>
</dbReference>
<reference evidence="2 4" key="1">
    <citation type="submission" date="2014-07" db="EMBL/GenBank/DDBJ databases">
        <title>Porphyromonadaceae bacterium OUH 308042 = ATCC BAA-2681 = DSM 28342 draft genome.</title>
        <authorList>
            <person name="Sydenham T.V."/>
            <person name="Hasman H."/>
            <person name="Justensen U.S."/>
        </authorList>
    </citation>
    <scope>NUCLEOTIDE SEQUENCE [LARGE SCALE GENOMIC DNA]</scope>
    <source>
        <strain evidence="2 4">OUH 308042</strain>
    </source>
</reference>
<dbReference type="Proteomes" id="UP000031937">
    <property type="component" value="Unassembled WGS sequence"/>
</dbReference>
<keyword evidence="4" id="KW-1185">Reference proteome</keyword>